<name>A0A4S4B6V3_9RHOO</name>
<keyword evidence="2" id="KW-0472">Membrane</keyword>
<evidence type="ECO:0000256" key="1">
    <source>
        <dbReference type="SAM" id="MobiDB-lite"/>
    </source>
</evidence>
<feature type="region of interest" description="Disordered" evidence="1">
    <location>
        <begin position="101"/>
        <end position="122"/>
    </location>
</feature>
<dbReference type="OrthoDB" id="6555416at2"/>
<dbReference type="Proteomes" id="UP000308430">
    <property type="component" value="Unassembled WGS sequence"/>
</dbReference>
<sequence length="168" mass="18549">MNTLRARLQRGALAVEAAFVLPVVITGTMMFMELANIGLTIDMGGTALERALQQFRQDDSGTLDTAAMEPLVRQRMAAASHGYLSEDNIASVNVESFNSLDAMGGGTTDEEEDDDEGGSTDRVPIWRVTVDIRKDFITPLPRLLVTESSVFRYRYQQLLGYLPAEDEQ</sequence>
<feature type="transmembrane region" description="Helical" evidence="2">
    <location>
        <begin position="12"/>
        <end position="32"/>
    </location>
</feature>
<gene>
    <name evidence="3" type="ORF">E6C76_02385</name>
</gene>
<feature type="compositionally biased region" description="Acidic residues" evidence="1">
    <location>
        <begin position="108"/>
        <end position="118"/>
    </location>
</feature>
<accession>A0A4S4B6V3</accession>
<reference evidence="3 4" key="1">
    <citation type="submission" date="2019-04" db="EMBL/GenBank/DDBJ databases">
        <title>Azoarcus nasutitermitis sp. nov. isolated from termite nest.</title>
        <authorList>
            <person name="Lin S.-Y."/>
            <person name="Hameed A."/>
            <person name="Hsu Y.-H."/>
            <person name="Young C.-C."/>
        </authorList>
    </citation>
    <scope>NUCLEOTIDE SEQUENCE [LARGE SCALE GENOMIC DNA]</scope>
    <source>
        <strain evidence="3 4">CC-YHH838</strain>
    </source>
</reference>
<evidence type="ECO:0000313" key="4">
    <source>
        <dbReference type="Proteomes" id="UP000308430"/>
    </source>
</evidence>
<evidence type="ECO:0000313" key="3">
    <source>
        <dbReference type="EMBL" id="THF67576.1"/>
    </source>
</evidence>
<organism evidence="3 4">
    <name type="scientific">Pseudothauera nasutitermitis</name>
    <dbReference type="NCBI Taxonomy" id="2565930"/>
    <lineage>
        <taxon>Bacteria</taxon>
        <taxon>Pseudomonadati</taxon>
        <taxon>Pseudomonadota</taxon>
        <taxon>Betaproteobacteria</taxon>
        <taxon>Rhodocyclales</taxon>
        <taxon>Zoogloeaceae</taxon>
        <taxon>Pseudothauera</taxon>
    </lineage>
</organism>
<keyword evidence="2" id="KW-0812">Transmembrane</keyword>
<comment type="caution">
    <text evidence="3">The sequence shown here is derived from an EMBL/GenBank/DDBJ whole genome shotgun (WGS) entry which is preliminary data.</text>
</comment>
<evidence type="ECO:0008006" key="5">
    <source>
        <dbReference type="Google" id="ProtNLM"/>
    </source>
</evidence>
<dbReference type="AlphaFoldDB" id="A0A4S4B6V3"/>
<dbReference type="EMBL" id="SSOC01000001">
    <property type="protein sequence ID" value="THF67576.1"/>
    <property type="molecule type" value="Genomic_DNA"/>
</dbReference>
<evidence type="ECO:0000256" key="2">
    <source>
        <dbReference type="SAM" id="Phobius"/>
    </source>
</evidence>
<proteinExistence type="predicted"/>
<keyword evidence="2" id="KW-1133">Transmembrane helix</keyword>
<protein>
    <recommendedName>
        <fullName evidence="5">TadE-like protein</fullName>
    </recommendedName>
</protein>
<keyword evidence="4" id="KW-1185">Reference proteome</keyword>